<evidence type="ECO:0000313" key="1">
    <source>
        <dbReference type="EMBL" id="MDT0342880.1"/>
    </source>
</evidence>
<dbReference type="SFLD" id="SFLDS00003">
    <property type="entry name" value="Haloacid_Dehalogenase"/>
    <property type="match status" value="1"/>
</dbReference>
<dbReference type="Gene3D" id="1.10.150.240">
    <property type="entry name" value="Putative phosphatase, domain 2"/>
    <property type="match status" value="1"/>
</dbReference>
<dbReference type="InterPro" id="IPR036412">
    <property type="entry name" value="HAD-like_sf"/>
</dbReference>
<dbReference type="InterPro" id="IPR023198">
    <property type="entry name" value="PGP-like_dom2"/>
</dbReference>
<proteinExistence type="predicted"/>
<dbReference type="Pfam" id="PF13419">
    <property type="entry name" value="HAD_2"/>
    <property type="match status" value="1"/>
</dbReference>
<evidence type="ECO:0000313" key="2">
    <source>
        <dbReference type="Proteomes" id="UP001183246"/>
    </source>
</evidence>
<organism evidence="1 2">
    <name type="scientific">Streptomyces litchfieldiae</name>
    <dbReference type="NCBI Taxonomy" id="3075543"/>
    <lineage>
        <taxon>Bacteria</taxon>
        <taxon>Bacillati</taxon>
        <taxon>Actinomycetota</taxon>
        <taxon>Actinomycetes</taxon>
        <taxon>Kitasatosporales</taxon>
        <taxon>Streptomycetaceae</taxon>
        <taxon>Streptomyces</taxon>
    </lineage>
</organism>
<dbReference type="InterPro" id="IPR050155">
    <property type="entry name" value="HAD-like_hydrolase_sf"/>
</dbReference>
<dbReference type="SUPFAM" id="SSF56784">
    <property type="entry name" value="HAD-like"/>
    <property type="match status" value="1"/>
</dbReference>
<gene>
    <name evidence="1" type="ORF">RM590_09650</name>
</gene>
<protein>
    <submittedName>
        <fullName evidence="1">HAD hydrolase-like protein</fullName>
    </submittedName>
</protein>
<sequence length="221" mass="22638">MTGAVLFDMDGVLLDSQEATLSTLAGVATASLGRRITVADLPSNALTTPRVEVLTGLGVSEPDELCEVWWDPALAAASRTAVFPGVLEGLMAIKDAGMATGLVTLQPRTRLSWLLPPAVLALLDVTICHEDAEPKPSPDGLLLALGKLGATPMEAVFLGDTAGDMRAALAAGVTPIGAEWGYAGGQALRDAGAAVVLHDPGWIGPGLLDHRATASATARSR</sequence>
<accession>A0ABU2MMW1</accession>
<comment type="caution">
    <text evidence="1">The sequence shown here is derived from an EMBL/GenBank/DDBJ whole genome shotgun (WGS) entry which is preliminary data.</text>
</comment>
<dbReference type="Proteomes" id="UP001183246">
    <property type="component" value="Unassembled WGS sequence"/>
</dbReference>
<dbReference type="EMBL" id="JAVREL010000004">
    <property type="protein sequence ID" value="MDT0342880.1"/>
    <property type="molecule type" value="Genomic_DNA"/>
</dbReference>
<dbReference type="PANTHER" id="PTHR43434:SF1">
    <property type="entry name" value="PHOSPHOGLYCOLATE PHOSPHATASE"/>
    <property type="match status" value="1"/>
</dbReference>
<dbReference type="RefSeq" id="WP_311704011.1">
    <property type="nucleotide sequence ID" value="NZ_JAVREL010000004.1"/>
</dbReference>
<name>A0ABU2MMW1_9ACTN</name>
<dbReference type="Gene3D" id="3.40.50.1000">
    <property type="entry name" value="HAD superfamily/HAD-like"/>
    <property type="match status" value="1"/>
</dbReference>
<dbReference type="InterPro" id="IPR023214">
    <property type="entry name" value="HAD_sf"/>
</dbReference>
<keyword evidence="2" id="KW-1185">Reference proteome</keyword>
<reference evidence="2" key="1">
    <citation type="submission" date="2023-07" db="EMBL/GenBank/DDBJ databases">
        <title>30 novel species of actinomycetes from the DSMZ collection.</title>
        <authorList>
            <person name="Nouioui I."/>
        </authorList>
    </citation>
    <scope>NUCLEOTIDE SEQUENCE [LARGE SCALE GENOMIC DNA]</scope>
    <source>
        <strain evidence="2">DSM 44938</strain>
    </source>
</reference>
<dbReference type="PANTHER" id="PTHR43434">
    <property type="entry name" value="PHOSPHOGLYCOLATE PHOSPHATASE"/>
    <property type="match status" value="1"/>
</dbReference>
<dbReference type="SFLD" id="SFLDG01129">
    <property type="entry name" value="C1.5:_HAD__Beta-PGM__Phosphata"/>
    <property type="match status" value="1"/>
</dbReference>
<dbReference type="InterPro" id="IPR041492">
    <property type="entry name" value="HAD_2"/>
</dbReference>